<dbReference type="SMART" id="SM00829">
    <property type="entry name" value="PKS_ER"/>
    <property type="match status" value="1"/>
</dbReference>
<dbReference type="PANTHER" id="PTHR11695:SF294">
    <property type="entry name" value="RETICULON-4-INTERACTING PROTEIN 1, MITOCHONDRIAL"/>
    <property type="match status" value="1"/>
</dbReference>
<dbReference type="GO" id="GO:0016491">
    <property type="term" value="F:oxidoreductase activity"/>
    <property type="evidence" value="ECO:0007669"/>
    <property type="project" value="InterPro"/>
</dbReference>
<proteinExistence type="predicted"/>
<dbReference type="InterPro" id="IPR050700">
    <property type="entry name" value="YIM1/Zinc_Alcohol_DH_Fams"/>
</dbReference>
<feature type="domain" description="Enoyl reductase (ER)" evidence="1">
    <location>
        <begin position="11"/>
        <end position="330"/>
    </location>
</feature>
<gene>
    <name evidence="2" type="ORF">FHS60_001212</name>
</gene>
<dbReference type="PANTHER" id="PTHR11695">
    <property type="entry name" value="ALCOHOL DEHYDROGENASE RELATED"/>
    <property type="match status" value="1"/>
</dbReference>
<dbReference type="EMBL" id="JACICA010000005">
    <property type="protein sequence ID" value="MBB3702743.1"/>
    <property type="molecule type" value="Genomic_DNA"/>
</dbReference>
<dbReference type="SUPFAM" id="SSF50129">
    <property type="entry name" value="GroES-like"/>
    <property type="match status" value="1"/>
</dbReference>
<dbReference type="InterPro" id="IPR020843">
    <property type="entry name" value="ER"/>
</dbReference>
<dbReference type="InterPro" id="IPR036291">
    <property type="entry name" value="NAD(P)-bd_dom_sf"/>
</dbReference>
<dbReference type="Pfam" id="PF08240">
    <property type="entry name" value="ADH_N"/>
    <property type="match status" value="1"/>
</dbReference>
<dbReference type="Gene3D" id="3.90.180.10">
    <property type="entry name" value="Medium-chain alcohol dehydrogenases, catalytic domain"/>
    <property type="match status" value="1"/>
</dbReference>
<dbReference type="SUPFAM" id="SSF51735">
    <property type="entry name" value="NAD(P)-binding Rossmann-fold domains"/>
    <property type="match status" value="1"/>
</dbReference>
<evidence type="ECO:0000259" key="1">
    <source>
        <dbReference type="SMART" id="SM00829"/>
    </source>
</evidence>
<comment type="caution">
    <text evidence="2">The sequence shown here is derived from an EMBL/GenBank/DDBJ whole genome shotgun (WGS) entry which is preliminary data.</text>
</comment>
<organism evidence="2 3">
    <name type="scientific">Alloprevotella rava</name>
    <dbReference type="NCBI Taxonomy" id="671218"/>
    <lineage>
        <taxon>Bacteria</taxon>
        <taxon>Pseudomonadati</taxon>
        <taxon>Bacteroidota</taxon>
        <taxon>Bacteroidia</taxon>
        <taxon>Bacteroidales</taxon>
        <taxon>Prevotellaceae</taxon>
        <taxon>Alloprevotella</taxon>
    </lineage>
</organism>
<dbReference type="Proteomes" id="UP000541425">
    <property type="component" value="Unassembled WGS sequence"/>
</dbReference>
<dbReference type="RefSeq" id="WP_183696212.1">
    <property type="nucleotide sequence ID" value="NZ_JACICA010000005.1"/>
</dbReference>
<evidence type="ECO:0000313" key="2">
    <source>
        <dbReference type="EMBL" id="MBB3702743.1"/>
    </source>
</evidence>
<dbReference type="InterPro" id="IPR011032">
    <property type="entry name" value="GroES-like_sf"/>
</dbReference>
<sequence>MKAIQIFKYNKHNLRTETVELAKPSIQSNEVLVCVKAAGVNPLDNLITRGEVKMVTPYHFPLTMGNELAGVVEAVGEKVEGFTVGDNVYARMPIEHIGAFARWVAVPADALARMPQGLTFTEAAAVPLTALTAYQALELMHVEAGKEIFISGGSGGLGAMAIPLAKAMGLIVYTSGNAASRERVLALGADKYFDYRKENYAVELKGVDYVLDSVGGRELDKQIGLLRTGGHIVSLRGLPNGSFARAFGLPKWKQWLFALVGAGLDRKAKRRGATYSFLFVQSNGAQLQRITALIETTGLRPTIDKVFTLEQANDALQHIATSSSSGKTVLAME</sequence>
<name>A0A7W5XXT7_9BACT</name>
<dbReference type="CDD" id="cd05289">
    <property type="entry name" value="MDR_like_2"/>
    <property type="match status" value="1"/>
</dbReference>
<evidence type="ECO:0000313" key="3">
    <source>
        <dbReference type="Proteomes" id="UP000541425"/>
    </source>
</evidence>
<dbReference type="Pfam" id="PF13602">
    <property type="entry name" value="ADH_zinc_N_2"/>
    <property type="match status" value="1"/>
</dbReference>
<accession>A0A7W5XXT7</accession>
<dbReference type="Gene3D" id="3.40.50.720">
    <property type="entry name" value="NAD(P)-binding Rossmann-like Domain"/>
    <property type="match status" value="1"/>
</dbReference>
<protein>
    <submittedName>
        <fullName evidence="2">NADPH:quinone reductase-like Zn-dependent oxidoreductase</fullName>
    </submittedName>
</protein>
<reference evidence="2 3" key="1">
    <citation type="submission" date="2020-08" db="EMBL/GenBank/DDBJ databases">
        <title>Genomic Encyclopedia of Type Strains, Phase IV (KMG-IV): sequencing the most valuable type-strain genomes for metagenomic binning, comparative biology and taxonomic classification.</title>
        <authorList>
            <person name="Goeker M."/>
        </authorList>
    </citation>
    <scope>NUCLEOTIDE SEQUENCE [LARGE SCALE GENOMIC DNA]</scope>
    <source>
        <strain evidence="2 3">DSM 22548</strain>
    </source>
</reference>
<dbReference type="InterPro" id="IPR013154">
    <property type="entry name" value="ADH-like_N"/>
</dbReference>
<dbReference type="AlphaFoldDB" id="A0A7W5XXT7"/>